<evidence type="ECO:0000313" key="2">
    <source>
        <dbReference type="Proteomes" id="UP001201980"/>
    </source>
</evidence>
<organism evidence="1 2">
    <name type="scientific">Zalerion maritima</name>
    <dbReference type="NCBI Taxonomy" id="339359"/>
    <lineage>
        <taxon>Eukaryota</taxon>
        <taxon>Fungi</taxon>
        <taxon>Dikarya</taxon>
        <taxon>Ascomycota</taxon>
        <taxon>Pezizomycotina</taxon>
        <taxon>Sordariomycetes</taxon>
        <taxon>Lulworthiomycetidae</taxon>
        <taxon>Lulworthiales</taxon>
        <taxon>Lulworthiaceae</taxon>
        <taxon>Zalerion</taxon>
    </lineage>
</organism>
<accession>A0AAD5RQ84</accession>
<name>A0AAD5RQ84_9PEZI</name>
<comment type="caution">
    <text evidence="1">The sequence shown here is derived from an EMBL/GenBank/DDBJ whole genome shotgun (WGS) entry which is preliminary data.</text>
</comment>
<gene>
    <name evidence="1" type="ORF">MKZ38_005740</name>
</gene>
<keyword evidence="2" id="KW-1185">Reference proteome</keyword>
<sequence>MIKHVRSAYFNFQRSRLSVAAEPDDRRRLVDGAHELAIACFYFWKPGDPEQKSLDGLLRSILFHILELRLQELTQIDIQSYIASRLNTSPNFTTLSHEDQVGLEAMLYGGAEGIFLWVYLTVNIIDGALENGDGIAALLRKAAAFQATWRPVPVVVQLDCARGPSPASADRCCRPGYLDDPLKVIKMGVTNESAPDTHNQIAALARSKDGILSIGDILGLRFPGREPHFRALIDHPADFVGEAVPKGRGNTITCQDCDGEDWVSDWQAYLDPDDGSRVGEEKFKRLPALVCKGIFHGCFAGLDFVANEDLDEKLKQHPHETLSRLVARPGRLLHKFRWRYNKPSVEVTLGGRSSFVADLQAQGKVIEMIEGNGIRSSKGPGQLN</sequence>
<protein>
    <submittedName>
        <fullName evidence="1">Uncharacterized protein</fullName>
    </submittedName>
</protein>
<dbReference type="EMBL" id="JAKWBI020000344">
    <property type="protein sequence ID" value="KAJ2896246.1"/>
    <property type="molecule type" value="Genomic_DNA"/>
</dbReference>
<proteinExistence type="predicted"/>
<reference evidence="1" key="1">
    <citation type="submission" date="2022-07" db="EMBL/GenBank/DDBJ databases">
        <title>Draft genome sequence of Zalerion maritima ATCC 34329, a (micro)plastics degrading marine fungus.</title>
        <authorList>
            <person name="Paco A."/>
            <person name="Goncalves M.F.M."/>
            <person name="Rocha-Santos T.A.P."/>
            <person name="Alves A."/>
        </authorList>
    </citation>
    <scope>NUCLEOTIDE SEQUENCE</scope>
    <source>
        <strain evidence="1">ATCC 34329</strain>
    </source>
</reference>
<evidence type="ECO:0000313" key="1">
    <source>
        <dbReference type="EMBL" id="KAJ2896246.1"/>
    </source>
</evidence>
<dbReference type="PANTHER" id="PTHR10039">
    <property type="entry name" value="AMELOGENIN"/>
    <property type="match status" value="1"/>
</dbReference>
<dbReference type="AlphaFoldDB" id="A0AAD5RQ84"/>
<dbReference type="Proteomes" id="UP001201980">
    <property type="component" value="Unassembled WGS sequence"/>
</dbReference>